<dbReference type="KEGG" id="apai:APAC_0930"/>
<dbReference type="InterPro" id="IPR010016">
    <property type="entry name" value="PxpB"/>
</dbReference>
<dbReference type="InterPro" id="IPR003833">
    <property type="entry name" value="CT_C_D"/>
</dbReference>
<gene>
    <name evidence="1" type="ORF">APAC_0930</name>
</gene>
<sequence>MNIKPLSPNSLIIYFSNEISKDISQKVIKTYNAILKKNFDFIVDIIPSYSSIVINFDMFKIDFYSFKNIIENLELEDEINLEDSLLNIDVYYGVEVGLDLDSISNNTKLDIEEIVYLHSSKIYDIFAIGFLPGFAYMGNVDEKIKLPRLQTPRKNIPKGSVAIADTQTAVYPQNSPGGWNIIGQTLFNCFDKNLDNLSPFNVGSKVKFNPITKKEFLSKGGII</sequence>
<organism evidence="1 2">
    <name type="scientific">Malaciobacter pacificus</name>
    <dbReference type="NCBI Taxonomy" id="1080223"/>
    <lineage>
        <taxon>Bacteria</taxon>
        <taxon>Pseudomonadati</taxon>
        <taxon>Campylobacterota</taxon>
        <taxon>Epsilonproteobacteria</taxon>
        <taxon>Campylobacterales</taxon>
        <taxon>Arcobacteraceae</taxon>
        <taxon>Malaciobacter</taxon>
    </lineage>
</organism>
<evidence type="ECO:0000313" key="2">
    <source>
        <dbReference type="Proteomes" id="UP000322726"/>
    </source>
</evidence>
<dbReference type="PANTHER" id="PTHR34698">
    <property type="entry name" value="5-OXOPROLINASE SUBUNIT B"/>
    <property type="match status" value="1"/>
</dbReference>
<reference evidence="1" key="1">
    <citation type="submission" date="2019-09" db="EMBL/GenBank/DDBJ databases">
        <title>Complete genome sequencing of four Arcobacter species reveals a diverse suite of mobile elements.</title>
        <authorList>
            <person name="Miller W.G."/>
            <person name="Yee E."/>
            <person name="Bono J.L."/>
        </authorList>
    </citation>
    <scope>NUCLEOTIDE SEQUENCE [LARGE SCALE GENOMIC DNA]</scope>
    <source>
        <strain evidence="1">LMG 26638</strain>
    </source>
</reference>
<dbReference type="Proteomes" id="UP000322726">
    <property type="component" value="Chromosome"/>
</dbReference>
<name>A0A5C2HA77_9BACT</name>
<reference evidence="1" key="2">
    <citation type="submission" date="2019-09" db="EMBL/GenBank/DDBJ databases">
        <title>Taxonomic note: a critical rebuttal of the proposed division of the genus Arcobacter into six genera, emended descriptions of Arcobacter anaerophilus and the genus Arcobacter, and an assessment of genus-level boundaries for Epsilonproteobacteria using in silico genomic comparator tools.</title>
        <authorList>
            <person name="On S.L.W."/>
            <person name="Miller W.G."/>
            <person name="Biggs P."/>
            <person name="Cornelius A."/>
            <person name="Vandamme P."/>
        </authorList>
    </citation>
    <scope>NUCLEOTIDE SEQUENCE [LARGE SCALE GENOMIC DNA]</scope>
    <source>
        <strain evidence="1">LMG 26638</strain>
    </source>
</reference>
<proteinExistence type="predicted"/>
<evidence type="ECO:0000313" key="1">
    <source>
        <dbReference type="EMBL" id="QEP34066.1"/>
    </source>
</evidence>
<dbReference type="OrthoDB" id="9768696at2"/>
<dbReference type="EMBL" id="CP035928">
    <property type="protein sequence ID" value="QEP34066.1"/>
    <property type="molecule type" value="Genomic_DNA"/>
</dbReference>
<dbReference type="SUPFAM" id="SSF160467">
    <property type="entry name" value="PH0987 N-terminal domain-like"/>
    <property type="match status" value="1"/>
</dbReference>
<protein>
    <submittedName>
        <fullName evidence="1">Allophanate hydrolase, subunit 1</fullName>
    </submittedName>
</protein>
<dbReference type="AlphaFoldDB" id="A0A5C2HA77"/>
<dbReference type="Pfam" id="PF02682">
    <property type="entry name" value="CT_C_D"/>
    <property type="match status" value="1"/>
</dbReference>
<dbReference type="Gene3D" id="3.30.1360.40">
    <property type="match status" value="1"/>
</dbReference>
<dbReference type="InterPro" id="IPR029000">
    <property type="entry name" value="Cyclophilin-like_dom_sf"/>
</dbReference>
<keyword evidence="2" id="KW-1185">Reference proteome</keyword>
<dbReference type="SUPFAM" id="SSF50891">
    <property type="entry name" value="Cyclophilin-like"/>
    <property type="match status" value="1"/>
</dbReference>
<accession>A0A5C2HA77</accession>
<dbReference type="RefSeq" id="WP_130233019.1">
    <property type="nucleotide sequence ID" value="NZ_BMEF01000012.1"/>
</dbReference>
<dbReference type="Gene3D" id="2.40.100.10">
    <property type="entry name" value="Cyclophilin-like"/>
    <property type="match status" value="1"/>
</dbReference>
<dbReference type="SMART" id="SM00796">
    <property type="entry name" value="AHS1"/>
    <property type="match status" value="1"/>
</dbReference>
<dbReference type="PANTHER" id="PTHR34698:SF2">
    <property type="entry name" value="5-OXOPROLINASE SUBUNIT B"/>
    <property type="match status" value="1"/>
</dbReference>
<keyword evidence="1" id="KW-0378">Hydrolase</keyword>
<dbReference type="GO" id="GO:0016787">
    <property type="term" value="F:hydrolase activity"/>
    <property type="evidence" value="ECO:0007669"/>
    <property type="project" value="UniProtKB-KW"/>
</dbReference>